<evidence type="ECO:0000256" key="1">
    <source>
        <dbReference type="ARBA" id="ARBA00022485"/>
    </source>
</evidence>
<dbReference type="Pfam" id="PF13247">
    <property type="entry name" value="Fer4_11"/>
    <property type="match status" value="1"/>
</dbReference>
<dbReference type="PANTHER" id="PTHR43177:SF3">
    <property type="entry name" value="PROTEIN NRFC HOMOLOG"/>
    <property type="match status" value="1"/>
</dbReference>
<feature type="region of interest" description="Disordered" evidence="5">
    <location>
        <begin position="1"/>
        <end position="26"/>
    </location>
</feature>
<dbReference type="EMBL" id="UOFX01000020">
    <property type="protein sequence ID" value="VAX06918.1"/>
    <property type="molecule type" value="Genomic_DNA"/>
</dbReference>
<keyword evidence="4" id="KW-0411">Iron-sulfur</keyword>
<feature type="compositionally biased region" description="Polar residues" evidence="5">
    <location>
        <begin position="1"/>
        <end position="12"/>
    </location>
</feature>
<dbReference type="InterPro" id="IPR054822">
    <property type="entry name" value="DsrO-like"/>
</dbReference>
<name>A0A3B1B6B1_9ZZZZ</name>
<dbReference type="GO" id="GO:0051539">
    <property type="term" value="F:4 iron, 4 sulfur cluster binding"/>
    <property type="evidence" value="ECO:0007669"/>
    <property type="project" value="UniProtKB-KW"/>
</dbReference>
<feature type="domain" description="4Fe-4S ferredoxin-type" evidence="6">
    <location>
        <begin position="34"/>
        <end position="56"/>
    </location>
</feature>
<feature type="domain" description="4Fe-4S ferredoxin-type" evidence="6">
    <location>
        <begin position="111"/>
        <end position="140"/>
    </location>
</feature>
<accession>A0A3B1B6B1</accession>
<dbReference type="Pfam" id="PF12797">
    <property type="entry name" value="Fer4_2"/>
    <property type="match status" value="1"/>
</dbReference>
<keyword evidence="1" id="KW-0004">4Fe-4S</keyword>
<sequence>MTTDNNHENSNIPHRREYGSQTPGTKGIPGTKRYAMAIDLRKCIGCMSCVVACKAEYGVPLGVWRTWVKVADKGRFPNTKRVFMPRLCNHCDYPICVRNCPTQATFRHEDGFVLQRYNRCIGCRTCVVACPYNARHFLPAKRTGANLPNLVVDKCTFCIHRVKKGVSPACVQACVGGARIFGDLNDRKSEVARIVSTQAVTVLKPELGTSPSVFYVGGDWEIMDEPHSYTNRTVQLREEYNTFKRNHFGDAFGDLVEGESTMYWVGKNMSDFIASIPHKFHDVVVAMKKLLFG</sequence>
<dbReference type="CDD" id="cd10551">
    <property type="entry name" value="PsrB"/>
    <property type="match status" value="1"/>
</dbReference>
<dbReference type="SUPFAM" id="SSF54862">
    <property type="entry name" value="4Fe-4S ferredoxins"/>
    <property type="match status" value="1"/>
</dbReference>
<evidence type="ECO:0000259" key="6">
    <source>
        <dbReference type="PROSITE" id="PS51379"/>
    </source>
</evidence>
<dbReference type="Gene3D" id="3.30.70.20">
    <property type="match status" value="2"/>
</dbReference>
<evidence type="ECO:0000256" key="2">
    <source>
        <dbReference type="ARBA" id="ARBA00022723"/>
    </source>
</evidence>
<organism evidence="7">
    <name type="scientific">hydrothermal vent metagenome</name>
    <dbReference type="NCBI Taxonomy" id="652676"/>
    <lineage>
        <taxon>unclassified sequences</taxon>
        <taxon>metagenomes</taxon>
        <taxon>ecological metagenomes</taxon>
    </lineage>
</organism>
<dbReference type="AlphaFoldDB" id="A0A3B1B6B1"/>
<dbReference type="GO" id="GO:0046872">
    <property type="term" value="F:metal ion binding"/>
    <property type="evidence" value="ECO:0007669"/>
    <property type="project" value="UniProtKB-KW"/>
</dbReference>
<evidence type="ECO:0000256" key="4">
    <source>
        <dbReference type="ARBA" id="ARBA00023014"/>
    </source>
</evidence>
<reference evidence="7" key="1">
    <citation type="submission" date="2018-06" db="EMBL/GenBank/DDBJ databases">
        <authorList>
            <person name="Zhirakovskaya E."/>
        </authorList>
    </citation>
    <scope>NUCLEOTIDE SEQUENCE</scope>
</reference>
<protein>
    <recommendedName>
        <fullName evidence="6">4Fe-4S ferredoxin-type domain-containing protein</fullName>
    </recommendedName>
</protein>
<dbReference type="PROSITE" id="PS51379">
    <property type="entry name" value="4FE4S_FER_2"/>
    <property type="match status" value="3"/>
</dbReference>
<dbReference type="InterPro" id="IPR050954">
    <property type="entry name" value="ET_IronSulfur_Cluster-Binding"/>
</dbReference>
<keyword evidence="3" id="KW-0408">Iron</keyword>
<proteinExistence type="predicted"/>
<feature type="domain" description="4Fe-4S ferredoxin-type" evidence="6">
    <location>
        <begin position="79"/>
        <end position="110"/>
    </location>
</feature>
<evidence type="ECO:0000313" key="7">
    <source>
        <dbReference type="EMBL" id="VAX06918.1"/>
    </source>
</evidence>
<dbReference type="InterPro" id="IPR017896">
    <property type="entry name" value="4Fe4S_Fe-S-bd"/>
</dbReference>
<gene>
    <name evidence="7" type="ORF">MNBD_GAMMA26-1970</name>
</gene>
<dbReference type="InterPro" id="IPR017900">
    <property type="entry name" value="4Fe4S_Fe_S_CS"/>
</dbReference>
<evidence type="ECO:0000256" key="5">
    <source>
        <dbReference type="SAM" id="MobiDB-lite"/>
    </source>
</evidence>
<keyword evidence="2" id="KW-0479">Metal-binding</keyword>
<dbReference type="PROSITE" id="PS00198">
    <property type="entry name" value="4FE4S_FER_1"/>
    <property type="match status" value="1"/>
</dbReference>
<dbReference type="PANTHER" id="PTHR43177">
    <property type="entry name" value="PROTEIN NRFC"/>
    <property type="match status" value="1"/>
</dbReference>
<evidence type="ECO:0000256" key="3">
    <source>
        <dbReference type="ARBA" id="ARBA00023004"/>
    </source>
</evidence>
<dbReference type="NCBIfam" id="NF045797">
    <property type="entry name" value="DsrO"/>
    <property type="match status" value="1"/>
</dbReference>